<reference evidence="1 3" key="1">
    <citation type="submission" date="2015-11" db="EMBL/GenBank/DDBJ databases">
        <title>Identification of large and diverse effector repertoires of 38 Legionella species.</title>
        <authorList>
            <person name="Burstein D."/>
            <person name="Amaro F."/>
            <person name="Zusman T."/>
            <person name="Lifshitz Z."/>
            <person name="Cohen O."/>
            <person name="Gilbert J.A."/>
            <person name="Pupko T."/>
            <person name="Shuman H.A."/>
            <person name="Segal G."/>
        </authorList>
    </citation>
    <scope>NUCLEOTIDE SEQUENCE [LARGE SCALE GENOMIC DNA]</scope>
    <source>
        <strain evidence="1 3">1762-AUS-E</strain>
    </source>
</reference>
<dbReference type="Proteomes" id="UP000054859">
    <property type="component" value="Unassembled WGS sequence"/>
</dbReference>
<reference evidence="2 4" key="2">
    <citation type="submission" date="2018-12" db="EMBL/GenBank/DDBJ databases">
        <authorList>
            <consortium name="Pathogen Informatics"/>
        </authorList>
    </citation>
    <scope>NUCLEOTIDE SEQUENCE [LARGE SCALE GENOMIC DNA]</scope>
    <source>
        <strain evidence="2 4">NCTC12735</strain>
        <plasmid evidence="4">9</plasmid>
    </source>
</reference>
<dbReference type="EMBL" id="LNKA01000001">
    <property type="protein sequence ID" value="KTC66424.1"/>
    <property type="molecule type" value="Genomic_DNA"/>
</dbReference>
<dbReference type="RefSeq" id="WP_058462097.1">
    <property type="nucleotide sequence ID" value="NZ_CAAAHS010000002.1"/>
</dbReference>
<name>A0A0W0R5T8_9GAMM</name>
<organism evidence="1 3">
    <name type="scientific">Legionella adelaidensis</name>
    <dbReference type="NCBI Taxonomy" id="45056"/>
    <lineage>
        <taxon>Bacteria</taxon>
        <taxon>Pseudomonadati</taxon>
        <taxon>Pseudomonadota</taxon>
        <taxon>Gammaproteobacteria</taxon>
        <taxon>Legionellales</taxon>
        <taxon>Legionellaceae</taxon>
        <taxon>Legionella</taxon>
    </lineage>
</organism>
<dbReference type="Pfam" id="PF05258">
    <property type="entry name" value="DciA"/>
    <property type="match status" value="1"/>
</dbReference>
<evidence type="ECO:0000313" key="3">
    <source>
        <dbReference type="Proteomes" id="UP000054859"/>
    </source>
</evidence>
<dbReference type="OrthoDB" id="5660016at2"/>
<dbReference type="PATRIC" id="fig|45056.6.peg.1121"/>
<dbReference type="InterPro" id="IPR007922">
    <property type="entry name" value="DciA-like"/>
</dbReference>
<protein>
    <submittedName>
        <fullName evidence="2">Zn-ribbon-containing, possible RNA-binding protein-like protein</fullName>
    </submittedName>
</protein>
<dbReference type="Proteomes" id="UP000281170">
    <property type="component" value="Plasmid 9"/>
</dbReference>
<dbReference type="KEGG" id="ladl:NCTC12735_00643"/>
<sequence length="138" mass="15756">MLQISSCFNEKLLEICKQAHNVEIVQKEIFQLLPSPFHQYVRVGSFNQGSLILQTNDAVWASQLRFLLPDIRDQLRKINGFQHLRAIKLIIAPELQEKTEKRKSTPALTNKTKELLLDAAKECEYAPLKKALENLAGS</sequence>
<gene>
    <name evidence="1" type="ORF">Lade_1082</name>
    <name evidence="2" type="ORF">NCTC12735_00643</name>
</gene>
<keyword evidence="2" id="KW-0614">Plasmid</keyword>
<evidence type="ECO:0000313" key="4">
    <source>
        <dbReference type="Proteomes" id="UP000281170"/>
    </source>
</evidence>
<evidence type="ECO:0000313" key="2">
    <source>
        <dbReference type="EMBL" id="VEH85022.1"/>
    </source>
</evidence>
<proteinExistence type="predicted"/>
<evidence type="ECO:0000313" key="1">
    <source>
        <dbReference type="EMBL" id="KTC66424.1"/>
    </source>
</evidence>
<accession>A0A0W0R5T8</accession>
<geneLocation type="plasmid" evidence="2 4">
    <name>9</name>
</geneLocation>
<keyword evidence="3" id="KW-1185">Reference proteome</keyword>
<dbReference type="AlphaFoldDB" id="A0A0W0R5T8"/>
<dbReference type="EMBL" id="LR134418">
    <property type="protein sequence ID" value="VEH85022.1"/>
    <property type="molecule type" value="Genomic_DNA"/>
</dbReference>